<dbReference type="AlphaFoldDB" id="A0A1I4CE08"/>
<dbReference type="Gene3D" id="3.30.160.110">
    <property type="entry name" value="Siroheme synthase, domain 2"/>
    <property type="match status" value="1"/>
</dbReference>
<dbReference type="STRING" id="553466.SAMN04487950_1102"/>
<keyword evidence="4" id="KW-0520">NAD</keyword>
<dbReference type="InterPro" id="IPR028281">
    <property type="entry name" value="Sirohaem_synthase_central"/>
</dbReference>
<dbReference type="InterPro" id="IPR028161">
    <property type="entry name" value="Met8-like"/>
</dbReference>
<evidence type="ECO:0000313" key="8">
    <source>
        <dbReference type="EMBL" id="SFK79003.1"/>
    </source>
</evidence>
<dbReference type="PANTHER" id="PTHR35330:SF1">
    <property type="entry name" value="SIROHEME BIOSYNTHESIS PROTEIN MET8"/>
    <property type="match status" value="1"/>
</dbReference>
<gene>
    <name evidence="8" type="ORF">SAMN04487950_1102</name>
</gene>
<dbReference type="RefSeq" id="WP_089866737.1">
    <property type="nucleotide sequence ID" value="NZ_FOTC01000001.1"/>
</dbReference>
<evidence type="ECO:0000313" key="9">
    <source>
        <dbReference type="Proteomes" id="UP000199607"/>
    </source>
</evidence>
<dbReference type="PANTHER" id="PTHR35330">
    <property type="entry name" value="SIROHEME BIOSYNTHESIS PROTEIN MET8"/>
    <property type="match status" value="1"/>
</dbReference>
<keyword evidence="9" id="KW-1185">Reference proteome</keyword>
<organism evidence="8 9">
    <name type="scientific">Halogranum rubrum</name>
    <dbReference type="NCBI Taxonomy" id="553466"/>
    <lineage>
        <taxon>Archaea</taxon>
        <taxon>Methanobacteriati</taxon>
        <taxon>Methanobacteriota</taxon>
        <taxon>Stenosarchaea group</taxon>
        <taxon>Halobacteria</taxon>
        <taxon>Halobacteriales</taxon>
        <taxon>Haloferacaceae</taxon>
    </lineage>
</organism>
<comment type="catalytic activity">
    <reaction evidence="6">
        <text>precorrin-2 + NAD(+) = sirohydrochlorin + NADH + 2 H(+)</text>
        <dbReference type="Rhea" id="RHEA:15613"/>
        <dbReference type="ChEBI" id="CHEBI:15378"/>
        <dbReference type="ChEBI" id="CHEBI:57540"/>
        <dbReference type="ChEBI" id="CHEBI:57945"/>
        <dbReference type="ChEBI" id="CHEBI:58351"/>
        <dbReference type="ChEBI" id="CHEBI:58827"/>
        <dbReference type="EC" id="1.3.1.76"/>
    </reaction>
</comment>
<evidence type="ECO:0000256" key="1">
    <source>
        <dbReference type="ARBA" id="ARBA00005010"/>
    </source>
</evidence>
<evidence type="ECO:0000256" key="3">
    <source>
        <dbReference type="ARBA" id="ARBA00023002"/>
    </source>
</evidence>
<evidence type="ECO:0000256" key="6">
    <source>
        <dbReference type="ARBA" id="ARBA00047561"/>
    </source>
</evidence>
<protein>
    <recommendedName>
        <fullName evidence="2">precorrin-2 dehydrogenase</fullName>
        <ecNumber evidence="2">1.3.1.76</ecNumber>
    </recommendedName>
</protein>
<evidence type="ECO:0000256" key="2">
    <source>
        <dbReference type="ARBA" id="ARBA00012400"/>
    </source>
</evidence>
<dbReference type="NCBIfam" id="TIGR01470">
    <property type="entry name" value="cysG_Nterm"/>
    <property type="match status" value="1"/>
</dbReference>
<dbReference type="EC" id="1.3.1.76" evidence="2"/>
<dbReference type="UniPathway" id="UPA00262">
    <property type="reaction ID" value="UER00222"/>
</dbReference>
<comment type="pathway">
    <text evidence="1">Porphyrin-containing compound metabolism; siroheme biosynthesis; sirohydrochlorin from precorrin-2: step 1/1.</text>
</comment>
<sequence length="223" mass="23795">MVPLFHDFSGETVLVFGGGRVGARKARRFARETRTVVVSPAFGEYGFGDSELVRAAPSADDVDDWVERFDPVLVVAATSQETVNEAVEVAARDHGALVNRADHSGGRDAGSVVVPATVEDSPVTVAISTGGTSPALSKYLRERIETELDGAGAMAALTAELRTELKTRDLSPSKRRDAVRAVVRSSPVWKALRTGDSNAREEAARVIGNEFGIDVDDTRGDSR</sequence>
<name>A0A1I4CE08_9EURY</name>
<dbReference type="SUPFAM" id="SSF51735">
    <property type="entry name" value="NAD(P)-binding Rossmann-fold domains"/>
    <property type="match status" value="1"/>
</dbReference>
<evidence type="ECO:0000256" key="5">
    <source>
        <dbReference type="ARBA" id="ARBA00023244"/>
    </source>
</evidence>
<dbReference type="GO" id="GO:0019354">
    <property type="term" value="P:siroheme biosynthetic process"/>
    <property type="evidence" value="ECO:0007669"/>
    <property type="project" value="UniProtKB-UniPathway"/>
</dbReference>
<dbReference type="InterPro" id="IPR036291">
    <property type="entry name" value="NAD(P)-bd_dom_sf"/>
</dbReference>
<dbReference type="Gene3D" id="3.40.50.720">
    <property type="entry name" value="NAD(P)-binding Rossmann-like Domain"/>
    <property type="match status" value="1"/>
</dbReference>
<dbReference type="InterPro" id="IPR006367">
    <property type="entry name" value="Sirohaem_synthase_N"/>
</dbReference>
<dbReference type="Pfam" id="PF14824">
    <property type="entry name" value="Sirohm_synth_M"/>
    <property type="match status" value="1"/>
</dbReference>
<dbReference type="Proteomes" id="UP000199607">
    <property type="component" value="Unassembled WGS sequence"/>
</dbReference>
<accession>A0A1I4CE08</accession>
<evidence type="ECO:0000256" key="4">
    <source>
        <dbReference type="ARBA" id="ARBA00023027"/>
    </source>
</evidence>
<feature type="domain" description="Siroheme synthase central" evidence="7">
    <location>
        <begin position="121"/>
        <end position="145"/>
    </location>
</feature>
<dbReference type="SUPFAM" id="SSF75615">
    <property type="entry name" value="Siroheme synthase middle domains-like"/>
    <property type="match status" value="1"/>
</dbReference>
<dbReference type="EMBL" id="FOTC01000001">
    <property type="protein sequence ID" value="SFK79003.1"/>
    <property type="molecule type" value="Genomic_DNA"/>
</dbReference>
<dbReference type="GO" id="GO:0043115">
    <property type="term" value="F:precorrin-2 dehydrogenase activity"/>
    <property type="evidence" value="ECO:0007669"/>
    <property type="project" value="UniProtKB-EC"/>
</dbReference>
<reference evidence="9" key="1">
    <citation type="submission" date="2016-10" db="EMBL/GenBank/DDBJ databases">
        <authorList>
            <person name="Varghese N."/>
            <person name="Submissions S."/>
        </authorList>
    </citation>
    <scope>NUCLEOTIDE SEQUENCE [LARGE SCALE GENOMIC DNA]</scope>
    <source>
        <strain evidence="9">CGMCC 1.7738</strain>
    </source>
</reference>
<evidence type="ECO:0000259" key="7">
    <source>
        <dbReference type="Pfam" id="PF14824"/>
    </source>
</evidence>
<keyword evidence="3" id="KW-0560">Oxidoreductase</keyword>
<dbReference type="Pfam" id="PF13241">
    <property type="entry name" value="NAD_binding_7"/>
    <property type="match status" value="1"/>
</dbReference>
<proteinExistence type="predicted"/>
<dbReference type="GO" id="GO:0004325">
    <property type="term" value="F:ferrochelatase activity"/>
    <property type="evidence" value="ECO:0007669"/>
    <property type="project" value="InterPro"/>
</dbReference>
<keyword evidence="5" id="KW-0627">Porphyrin biosynthesis</keyword>